<dbReference type="Pfam" id="PF13302">
    <property type="entry name" value="Acetyltransf_3"/>
    <property type="match status" value="1"/>
</dbReference>
<dbReference type="GO" id="GO:0008999">
    <property type="term" value="F:protein-N-terminal-alanine acetyltransferase activity"/>
    <property type="evidence" value="ECO:0007669"/>
    <property type="project" value="TreeGrafter"/>
</dbReference>
<dbReference type="GO" id="GO:1990189">
    <property type="term" value="F:protein N-terminal-serine acetyltransferase activity"/>
    <property type="evidence" value="ECO:0007669"/>
    <property type="project" value="TreeGrafter"/>
</dbReference>
<accession>A0A0D7AH06</accession>
<dbReference type="PANTHER" id="PTHR43441">
    <property type="entry name" value="RIBOSOMAL-PROTEIN-SERINE ACETYLTRANSFERASE"/>
    <property type="match status" value="1"/>
</dbReference>
<sequence>MPADVNFCFPVPEKLENQRILLKPFDLVEHSAMWLNASLPFPEIYHGLSFGPFSSIAQQEKLLQQAIAADKARQLFVVFDKTREGTPIAGILGYLNSSTDNLLTEIGFVIILPPFHHTHVASNAVGLLMHYALDNVDDGGLGLRRLEWRANSLNHASVGLAKKMGFRLDAILRWDRVIPDRDNKLGNGRDADLERRPANAPGHGTIGRDTALLSVCWDEWEDTVRNIADAAMNR</sequence>
<name>A0A0D7AH06_9AGAR</name>
<evidence type="ECO:0000313" key="3">
    <source>
        <dbReference type="EMBL" id="KIY49605.1"/>
    </source>
</evidence>
<dbReference type="SUPFAM" id="SSF55729">
    <property type="entry name" value="Acyl-CoA N-acyltransferases (Nat)"/>
    <property type="match status" value="1"/>
</dbReference>
<keyword evidence="4" id="KW-1185">Reference proteome</keyword>
<dbReference type="EMBL" id="KN881721">
    <property type="protein sequence ID" value="KIY49605.1"/>
    <property type="molecule type" value="Genomic_DNA"/>
</dbReference>
<gene>
    <name evidence="3" type="ORF">FISHEDRAFT_65085</name>
</gene>
<dbReference type="InterPro" id="IPR016181">
    <property type="entry name" value="Acyl_CoA_acyltransferase"/>
</dbReference>
<feature type="domain" description="N-acetyltransferase" evidence="2">
    <location>
        <begin position="20"/>
        <end position="199"/>
    </location>
</feature>
<dbReference type="AlphaFoldDB" id="A0A0D7AH06"/>
<evidence type="ECO:0000313" key="4">
    <source>
        <dbReference type="Proteomes" id="UP000054144"/>
    </source>
</evidence>
<feature type="region of interest" description="Disordered" evidence="1">
    <location>
        <begin position="185"/>
        <end position="204"/>
    </location>
</feature>
<dbReference type="Gene3D" id="3.40.630.30">
    <property type="match status" value="1"/>
</dbReference>
<dbReference type="InterPro" id="IPR051908">
    <property type="entry name" value="Ribosomal_N-acetyltransferase"/>
</dbReference>
<protein>
    <submittedName>
        <fullName evidence="3">Acyl-CoA N-acyltransferase</fullName>
    </submittedName>
</protein>
<evidence type="ECO:0000259" key="2">
    <source>
        <dbReference type="PROSITE" id="PS51186"/>
    </source>
</evidence>
<dbReference type="Proteomes" id="UP000054144">
    <property type="component" value="Unassembled WGS sequence"/>
</dbReference>
<feature type="compositionally biased region" description="Basic and acidic residues" evidence="1">
    <location>
        <begin position="185"/>
        <end position="197"/>
    </location>
</feature>
<organism evidence="3 4">
    <name type="scientific">Fistulina hepatica ATCC 64428</name>
    <dbReference type="NCBI Taxonomy" id="1128425"/>
    <lineage>
        <taxon>Eukaryota</taxon>
        <taxon>Fungi</taxon>
        <taxon>Dikarya</taxon>
        <taxon>Basidiomycota</taxon>
        <taxon>Agaricomycotina</taxon>
        <taxon>Agaricomycetes</taxon>
        <taxon>Agaricomycetidae</taxon>
        <taxon>Agaricales</taxon>
        <taxon>Fistulinaceae</taxon>
        <taxon>Fistulina</taxon>
    </lineage>
</organism>
<dbReference type="PROSITE" id="PS51186">
    <property type="entry name" value="GNAT"/>
    <property type="match status" value="1"/>
</dbReference>
<evidence type="ECO:0000256" key="1">
    <source>
        <dbReference type="SAM" id="MobiDB-lite"/>
    </source>
</evidence>
<proteinExistence type="predicted"/>
<reference evidence="3 4" key="1">
    <citation type="journal article" date="2015" name="Fungal Genet. Biol.">
        <title>Evolution of novel wood decay mechanisms in Agaricales revealed by the genome sequences of Fistulina hepatica and Cylindrobasidium torrendii.</title>
        <authorList>
            <person name="Floudas D."/>
            <person name="Held B.W."/>
            <person name="Riley R."/>
            <person name="Nagy L.G."/>
            <person name="Koehler G."/>
            <person name="Ransdell A.S."/>
            <person name="Younus H."/>
            <person name="Chow J."/>
            <person name="Chiniquy J."/>
            <person name="Lipzen A."/>
            <person name="Tritt A."/>
            <person name="Sun H."/>
            <person name="Haridas S."/>
            <person name="LaButti K."/>
            <person name="Ohm R.A."/>
            <person name="Kues U."/>
            <person name="Blanchette R.A."/>
            <person name="Grigoriev I.V."/>
            <person name="Minto R.E."/>
            <person name="Hibbett D.S."/>
        </authorList>
    </citation>
    <scope>NUCLEOTIDE SEQUENCE [LARGE SCALE GENOMIC DNA]</scope>
    <source>
        <strain evidence="3 4">ATCC 64428</strain>
    </source>
</reference>
<dbReference type="PANTHER" id="PTHR43441:SF5">
    <property type="entry name" value="FAMILY ACETYLTRANSFERASE, PUTATIVE-RELATED"/>
    <property type="match status" value="1"/>
</dbReference>
<keyword evidence="3" id="KW-0808">Transferase</keyword>
<dbReference type="InterPro" id="IPR000182">
    <property type="entry name" value="GNAT_dom"/>
</dbReference>
<keyword evidence="3" id="KW-0012">Acyltransferase</keyword>
<dbReference type="OrthoDB" id="41238at2759"/>